<feature type="domain" description="Methyltransferase" evidence="1">
    <location>
        <begin position="41"/>
        <end position="130"/>
    </location>
</feature>
<sequence>MSGFDPRWLALREPVDGLARDRTLAEAAADWLTGKVNSPQVLDIGCGTGSTWRALSPVFPKTVRWTLLDNDGTLLAEAARQIGDTAQVSYCQHDLNDIAGLPLDGVSLLTASALFDLCSEDFCKAFVKQVALEGSGVYAALNYDGVMRWSIEHPLDGAVVDAFNRHQRTDKGLGPALGPDAAPRLAALLEAEGYRVRLAESPWRMGPEDAELQGMFLDGFRQPLTEIGNLPEKDIEDWLSFRLEALTAAGSLCEVGHFDLLALPS</sequence>
<reference evidence="3" key="1">
    <citation type="submission" date="2020-09" db="EMBL/GenBank/DDBJ databases">
        <title>The genome sequence of strain Labrenzia suaedae 4C16A.</title>
        <authorList>
            <person name="Liu Y."/>
        </authorList>
    </citation>
    <scope>NUCLEOTIDE SEQUENCE [LARGE SCALE GENOMIC DNA]</scope>
    <source>
        <strain evidence="3">4C16A</strain>
    </source>
</reference>
<dbReference type="GO" id="GO:0008168">
    <property type="term" value="F:methyltransferase activity"/>
    <property type="evidence" value="ECO:0007669"/>
    <property type="project" value="UniProtKB-KW"/>
</dbReference>
<keyword evidence="2" id="KW-0489">Methyltransferase</keyword>
<dbReference type="RefSeq" id="WP_192147379.1">
    <property type="nucleotide sequence ID" value="NZ_JACYXI010000003.1"/>
</dbReference>
<evidence type="ECO:0000313" key="3">
    <source>
        <dbReference type="Proteomes" id="UP000632063"/>
    </source>
</evidence>
<dbReference type="Proteomes" id="UP000632063">
    <property type="component" value="Unassembled WGS sequence"/>
</dbReference>
<organism evidence="2 3">
    <name type="scientific">Roseibium litorale</name>
    <dbReference type="NCBI Taxonomy" id="2803841"/>
    <lineage>
        <taxon>Bacteria</taxon>
        <taxon>Pseudomonadati</taxon>
        <taxon>Pseudomonadota</taxon>
        <taxon>Alphaproteobacteria</taxon>
        <taxon>Hyphomicrobiales</taxon>
        <taxon>Stappiaceae</taxon>
        <taxon>Roseibium</taxon>
    </lineage>
</organism>
<gene>
    <name evidence="2" type="ORF">IG616_06765</name>
</gene>
<keyword evidence="3" id="KW-1185">Reference proteome</keyword>
<dbReference type="SUPFAM" id="SSF53335">
    <property type="entry name" value="S-adenosyl-L-methionine-dependent methyltransferases"/>
    <property type="match status" value="1"/>
</dbReference>
<dbReference type="InterPro" id="IPR029063">
    <property type="entry name" value="SAM-dependent_MTases_sf"/>
</dbReference>
<proteinExistence type="predicted"/>
<reference evidence="2 3" key="2">
    <citation type="journal article" date="2021" name="Int. J. Syst. Evol. Microbiol.">
        <title>Roseibium litorale sp. nov., isolated from a tidal flat sediment and proposal for the reclassification of Labrenzia polysiphoniae as Roseibium polysiphoniae comb. nov.</title>
        <authorList>
            <person name="Liu Y."/>
            <person name="Pei T."/>
            <person name="Du J."/>
            <person name="Chao M."/>
            <person name="Deng M.R."/>
            <person name="Zhu H."/>
        </authorList>
    </citation>
    <scope>NUCLEOTIDE SEQUENCE [LARGE SCALE GENOMIC DNA]</scope>
    <source>
        <strain evidence="2 3">4C16A</strain>
    </source>
</reference>
<accession>A0ABR9CK66</accession>
<evidence type="ECO:0000259" key="1">
    <source>
        <dbReference type="Pfam" id="PF13649"/>
    </source>
</evidence>
<dbReference type="GO" id="GO:0032259">
    <property type="term" value="P:methylation"/>
    <property type="evidence" value="ECO:0007669"/>
    <property type="project" value="UniProtKB-KW"/>
</dbReference>
<dbReference type="InterPro" id="IPR041698">
    <property type="entry name" value="Methyltransf_25"/>
</dbReference>
<dbReference type="Pfam" id="PF13649">
    <property type="entry name" value="Methyltransf_25"/>
    <property type="match status" value="1"/>
</dbReference>
<comment type="caution">
    <text evidence="2">The sequence shown here is derived from an EMBL/GenBank/DDBJ whole genome shotgun (WGS) entry which is preliminary data.</text>
</comment>
<dbReference type="EMBL" id="JACYXI010000003">
    <property type="protein sequence ID" value="MBD8891240.1"/>
    <property type="molecule type" value="Genomic_DNA"/>
</dbReference>
<name>A0ABR9CK66_9HYPH</name>
<protein>
    <submittedName>
        <fullName evidence="2">Class I SAM-dependent methyltransferase</fullName>
    </submittedName>
</protein>
<keyword evidence="2" id="KW-0808">Transferase</keyword>
<dbReference type="Gene3D" id="3.40.50.150">
    <property type="entry name" value="Vaccinia Virus protein VP39"/>
    <property type="match status" value="1"/>
</dbReference>
<evidence type="ECO:0000313" key="2">
    <source>
        <dbReference type="EMBL" id="MBD8891240.1"/>
    </source>
</evidence>